<dbReference type="Proteomes" id="UP001408594">
    <property type="component" value="Unassembled WGS sequence"/>
</dbReference>
<dbReference type="RefSeq" id="WP_345548414.1">
    <property type="nucleotide sequence ID" value="NZ_BAABRT010000002.1"/>
</dbReference>
<dbReference type="CDD" id="cd11528">
    <property type="entry name" value="NTP-PPase_MazG_Nterm"/>
    <property type="match status" value="1"/>
</dbReference>
<feature type="domain" description="NTP pyrophosphohydrolase MazG-like" evidence="1">
    <location>
        <begin position="177"/>
        <end position="235"/>
    </location>
</feature>
<dbReference type="NCBIfam" id="NF007113">
    <property type="entry name" value="PRK09562.1"/>
    <property type="match status" value="1"/>
</dbReference>
<dbReference type="CDD" id="cd11529">
    <property type="entry name" value="NTP-PPase_MazG_Cterm"/>
    <property type="match status" value="1"/>
</dbReference>
<sequence>MEKHYSVDDLLFLMAQLRDPQGGCPWDLKQNFASIVPSTIEEAYEVAEAIDAEDFEHLREELGDLLFQVIFYAQLGREAGHFDFPRIVDTLVRKLVRRHPHVFPSGELRGDNRADAIDEAQVKKNWEAIKAEERRAKGEAGTLAGVAVGLPALTRAGKLQKRAAGVGFDWPSVDGALAKIEEEVAELREAIAAGDAPHIEEELGDLLFSCVNAARHLRVEPESALRGCNRKFERRFTAVEQELRRQGLQPGDASLDELEQLWNLAKEQG</sequence>
<feature type="domain" description="NTP pyrophosphohydrolase MazG-like" evidence="1">
    <location>
        <begin position="30"/>
        <end position="103"/>
    </location>
</feature>
<proteinExistence type="predicted"/>
<evidence type="ECO:0000313" key="3">
    <source>
        <dbReference type="Proteomes" id="UP001408594"/>
    </source>
</evidence>
<name>A0ABP9WNM4_9GAMM</name>
<keyword evidence="3" id="KW-1185">Reference proteome</keyword>
<organism evidence="2 3">
    <name type="scientific">Microbulbifer aestuariivivens</name>
    <dbReference type="NCBI Taxonomy" id="1908308"/>
    <lineage>
        <taxon>Bacteria</taxon>
        <taxon>Pseudomonadati</taxon>
        <taxon>Pseudomonadota</taxon>
        <taxon>Gammaproteobacteria</taxon>
        <taxon>Cellvibrionales</taxon>
        <taxon>Microbulbiferaceae</taxon>
        <taxon>Microbulbifer</taxon>
    </lineage>
</organism>
<evidence type="ECO:0000313" key="2">
    <source>
        <dbReference type="EMBL" id="GAA5523883.1"/>
    </source>
</evidence>
<dbReference type="InterPro" id="IPR048011">
    <property type="entry name" value="NTP-PPase_MazG-like_C"/>
</dbReference>
<evidence type="ECO:0000259" key="1">
    <source>
        <dbReference type="Pfam" id="PF03819"/>
    </source>
</evidence>
<dbReference type="Gene3D" id="1.10.287.1080">
    <property type="entry name" value="MazG-like"/>
    <property type="match status" value="2"/>
</dbReference>
<dbReference type="InterPro" id="IPR048015">
    <property type="entry name" value="NTP-PPase_MazG-like_N"/>
</dbReference>
<protein>
    <submittedName>
        <fullName evidence="2">Nucleoside triphosphate pyrophosphohydrolase</fullName>
    </submittedName>
</protein>
<dbReference type="InterPro" id="IPR004518">
    <property type="entry name" value="MazG-like_dom"/>
</dbReference>
<comment type="caution">
    <text evidence="2">The sequence shown here is derived from an EMBL/GenBank/DDBJ whole genome shotgun (WGS) entry which is preliminary data.</text>
</comment>
<dbReference type="InterPro" id="IPR011551">
    <property type="entry name" value="NTP_PyrPHydrolase_MazG"/>
</dbReference>
<reference evidence="2 3" key="1">
    <citation type="submission" date="2024-02" db="EMBL/GenBank/DDBJ databases">
        <title>Microbulbifer aestuariivivens NBRC 112533.</title>
        <authorList>
            <person name="Ichikawa N."/>
            <person name="Katano-Makiyama Y."/>
            <person name="Hidaka K."/>
        </authorList>
    </citation>
    <scope>NUCLEOTIDE SEQUENCE [LARGE SCALE GENOMIC DNA]</scope>
    <source>
        <strain evidence="2 3">NBRC 112533</strain>
    </source>
</reference>
<accession>A0ABP9WNM4</accession>
<dbReference type="Pfam" id="PF03819">
    <property type="entry name" value="MazG"/>
    <property type="match status" value="2"/>
</dbReference>
<dbReference type="SUPFAM" id="SSF101386">
    <property type="entry name" value="all-alpha NTP pyrophosphatases"/>
    <property type="match status" value="2"/>
</dbReference>
<gene>
    <name evidence="2" type="primary">mazG</name>
    <name evidence="2" type="ORF">Maes01_00432</name>
</gene>
<dbReference type="EMBL" id="BAABRT010000002">
    <property type="protein sequence ID" value="GAA5523883.1"/>
    <property type="molecule type" value="Genomic_DNA"/>
</dbReference>
<dbReference type="PANTHER" id="PTHR30522:SF0">
    <property type="entry name" value="NUCLEOSIDE TRIPHOSPHATE PYROPHOSPHOHYDROLASE"/>
    <property type="match status" value="1"/>
</dbReference>
<dbReference type="NCBIfam" id="TIGR00444">
    <property type="entry name" value="mazG"/>
    <property type="match status" value="1"/>
</dbReference>
<dbReference type="PANTHER" id="PTHR30522">
    <property type="entry name" value="NUCLEOSIDE TRIPHOSPHATE PYROPHOSPHOHYDROLASE"/>
    <property type="match status" value="1"/>
</dbReference>